<dbReference type="EMBL" id="JBHSLC010000114">
    <property type="protein sequence ID" value="MFC5359455.1"/>
    <property type="molecule type" value="Genomic_DNA"/>
</dbReference>
<accession>A0ABW0GEK1</accession>
<dbReference type="Gene3D" id="3.30.2000.20">
    <property type="match status" value="1"/>
</dbReference>
<name>A0ABW0GEK1_9PROT</name>
<dbReference type="Proteomes" id="UP001596166">
    <property type="component" value="Unassembled WGS sequence"/>
</dbReference>
<proteinExistence type="predicted"/>
<gene>
    <name evidence="1" type="ORF">ACFPMG_31110</name>
</gene>
<comment type="caution">
    <text evidence="1">The sequence shown here is derived from an EMBL/GenBank/DDBJ whole genome shotgun (WGS) entry which is preliminary data.</text>
</comment>
<protein>
    <submittedName>
        <fullName evidence="1">Uncharacterized protein</fullName>
    </submittedName>
</protein>
<keyword evidence="2" id="KW-1185">Reference proteome</keyword>
<evidence type="ECO:0000313" key="1">
    <source>
        <dbReference type="EMBL" id="MFC5359455.1"/>
    </source>
</evidence>
<organism evidence="1 2">
    <name type="scientific">Azospirillum himalayense</name>
    <dbReference type="NCBI Taxonomy" id="654847"/>
    <lineage>
        <taxon>Bacteria</taxon>
        <taxon>Pseudomonadati</taxon>
        <taxon>Pseudomonadota</taxon>
        <taxon>Alphaproteobacteria</taxon>
        <taxon>Rhodospirillales</taxon>
        <taxon>Azospirillaceae</taxon>
        <taxon>Azospirillum</taxon>
    </lineage>
</organism>
<sequence length="150" mass="16063">MIDDAAVRAALHSVLADGPIPESDIGRLGDLSFQPSPDRAHLRVSLIWERKAKTGAVLTEASGIWQVLVYAPEGTQVDAVEGLALSVGLLYEPHVDGLQLGDLVRITDVQTLTAVDGQDRPANDGNPGLRWVVVPLQVDFRLELIPDGIA</sequence>
<reference evidence="2" key="1">
    <citation type="journal article" date="2019" name="Int. J. Syst. Evol. Microbiol.">
        <title>The Global Catalogue of Microorganisms (GCM) 10K type strain sequencing project: providing services to taxonomists for standard genome sequencing and annotation.</title>
        <authorList>
            <consortium name="The Broad Institute Genomics Platform"/>
            <consortium name="The Broad Institute Genome Sequencing Center for Infectious Disease"/>
            <person name="Wu L."/>
            <person name="Ma J."/>
        </authorList>
    </citation>
    <scope>NUCLEOTIDE SEQUENCE [LARGE SCALE GENOMIC DNA]</scope>
    <source>
        <strain evidence="2">CCUG 58760</strain>
    </source>
</reference>
<dbReference type="RefSeq" id="WP_376999495.1">
    <property type="nucleotide sequence ID" value="NZ_JBHSLC010000114.1"/>
</dbReference>
<evidence type="ECO:0000313" key="2">
    <source>
        <dbReference type="Proteomes" id="UP001596166"/>
    </source>
</evidence>